<proteinExistence type="predicted"/>
<evidence type="ECO:0000256" key="3">
    <source>
        <dbReference type="PIRSR" id="PIRSR640198-3"/>
    </source>
</evidence>
<evidence type="ECO:0000259" key="4">
    <source>
        <dbReference type="PROSITE" id="PS51459"/>
    </source>
</evidence>
<evidence type="ECO:0000313" key="5">
    <source>
        <dbReference type="EMBL" id="PSB15022.1"/>
    </source>
</evidence>
<feature type="active site" evidence="1">
    <location>
        <position position="213"/>
    </location>
</feature>
<dbReference type="Pfam" id="PF02661">
    <property type="entry name" value="Fic"/>
    <property type="match status" value="1"/>
</dbReference>
<gene>
    <name evidence="5" type="ORF">C7B65_25380</name>
    <name evidence="6" type="ORF">C7B65_25395</name>
</gene>
<dbReference type="STRING" id="1920490.GCA_001895925_03315"/>
<dbReference type="PANTHER" id="PTHR13504">
    <property type="entry name" value="FIDO DOMAIN-CONTAINING PROTEIN DDB_G0283145"/>
    <property type="match status" value="1"/>
</dbReference>
<keyword evidence="2" id="KW-0067">ATP-binding</keyword>
<comment type="caution">
    <text evidence="5">The sequence shown here is derived from an EMBL/GenBank/DDBJ whole genome shotgun (WGS) entry which is preliminary data.</text>
</comment>
<evidence type="ECO:0000313" key="7">
    <source>
        <dbReference type="Proteomes" id="UP000238634"/>
    </source>
</evidence>
<feature type="binding site" evidence="2">
    <location>
        <begin position="217"/>
        <end position="224"/>
    </location>
    <ligand>
        <name>ATP</name>
        <dbReference type="ChEBI" id="CHEBI:30616"/>
    </ligand>
</feature>
<dbReference type="InterPro" id="IPR036597">
    <property type="entry name" value="Fido-like_dom_sf"/>
</dbReference>
<dbReference type="Gene3D" id="1.10.3290.10">
    <property type="entry name" value="Fido-like domain"/>
    <property type="match status" value="1"/>
</dbReference>
<dbReference type="GO" id="GO:0005524">
    <property type="term" value="F:ATP binding"/>
    <property type="evidence" value="ECO:0007669"/>
    <property type="project" value="UniProtKB-KW"/>
</dbReference>
<accession>A0A2T1D3D4</accession>
<dbReference type="EMBL" id="PVWG01000071">
    <property type="protein sequence ID" value="PSB15025.1"/>
    <property type="molecule type" value="Genomic_DNA"/>
</dbReference>
<feature type="site" description="Important for autoinhibition of adenylyltransferase activity" evidence="3">
    <location>
        <position position="83"/>
    </location>
</feature>
<evidence type="ECO:0000313" key="6">
    <source>
        <dbReference type="EMBL" id="PSB15025.1"/>
    </source>
</evidence>
<dbReference type="InterPro" id="IPR040198">
    <property type="entry name" value="Fido_containing"/>
</dbReference>
<name>A0A2T1D3D4_9CYAN</name>
<reference evidence="5 7" key="2">
    <citation type="submission" date="2018-03" db="EMBL/GenBank/DDBJ databases">
        <title>The ancient ancestry and fast evolution of plastids.</title>
        <authorList>
            <person name="Moore K.R."/>
            <person name="Magnabosco C."/>
            <person name="Momper L."/>
            <person name="Gold D.A."/>
            <person name="Bosak T."/>
            <person name="Fournier G.P."/>
        </authorList>
    </citation>
    <scope>NUCLEOTIDE SEQUENCE [LARGE SCALE GENOMIC DNA]</scope>
    <source>
        <strain evidence="5 7">ULC007</strain>
    </source>
</reference>
<dbReference type="InterPro" id="IPR003812">
    <property type="entry name" value="Fido"/>
</dbReference>
<evidence type="ECO:0000256" key="2">
    <source>
        <dbReference type="PIRSR" id="PIRSR640198-2"/>
    </source>
</evidence>
<dbReference type="EMBL" id="PVWG01000071">
    <property type="protein sequence ID" value="PSB15022.1"/>
    <property type="molecule type" value="Genomic_DNA"/>
</dbReference>
<keyword evidence="7" id="KW-1185">Reference proteome</keyword>
<organism evidence="5 7">
    <name type="scientific">Phormidesmis priestleyi ULC007</name>
    <dbReference type="NCBI Taxonomy" id="1920490"/>
    <lineage>
        <taxon>Bacteria</taxon>
        <taxon>Bacillati</taxon>
        <taxon>Cyanobacteriota</taxon>
        <taxon>Cyanophyceae</taxon>
        <taxon>Leptolyngbyales</taxon>
        <taxon>Leptolyngbyaceae</taxon>
        <taxon>Phormidesmis</taxon>
    </lineage>
</organism>
<evidence type="ECO:0000256" key="1">
    <source>
        <dbReference type="PIRSR" id="PIRSR640198-1"/>
    </source>
</evidence>
<dbReference type="Proteomes" id="UP000238634">
    <property type="component" value="Unassembled WGS sequence"/>
</dbReference>
<sequence length="305" mass="34505">MNHSTQAYDRWILALQSQSLSAEQVLRARLSFSPQSQSLSNRLEHLDRLKAMLDLFRPLNGEIVAELKQRYDVRFTYHSNAIEGNTLSLRETALVLERGITIAGKSLKEHLEVIGHEQAINYIESFAKADAVIDEWELRQIHSLILRQIDPEMAGRFRRLDVKAAGTEYVYPPHYQVQALMISFVQWLNSQEALSLHPIVYASEAHLRLVTIHPFQDGNGRLARLLMNLLLIRSGFPITVITNQQRSDYIDAIVQAQADRGTEALFILVANAAQEALIESLSVVATAASSRGQGQGFFEQIIHYF</sequence>
<dbReference type="AlphaFoldDB" id="A0A2T1D3D4"/>
<reference evidence="5 7" key="1">
    <citation type="submission" date="2018-02" db="EMBL/GenBank/DDBJ databases">
        <authorList>
            <person name="Cohen D.B."/>
            <person name="Kent A.D."/>
        </authorList>
    </citation>
    <scope>NUCLEOTIDE SEQUENCE [LARGE SCALE GENOMIC DNA]</scope>
    <source>
        <strain evidence="5 7">ULC007</strain>
    </source>
</reference>
<protein>
    <submittedName>
        <fullName evidence="5">Fic family protein</fullName>
    </submittedName>
</protein>
<dbReference type="OrthoDB" id="9813719at2"/>
<dbReference type="SUPFAM" id="SSF140931">
    <property type="entry name" value="Fic-like"/>
    <property type="match status" value="1"/>
</dbReference>
<dbReference type="PROSITE" id="PS51459">
    <property type="entry name" value="FIDO"/>
    <property type="match status" value="1"/>
</dbReference>
<dbReference type="PANTHER" id="PTHR13504:SF38">
    <property type="entry name" value="FIDO DOMAIN-CONTAINING PROTEIN"/>
    <property type="match status" value="1"/>
</dbReference>
<feature type="domain" description="Fido" evidence="4">
    <location>
        <begin position="133"/>
        <end position="271"/>
    </location>
</feature>
<keyword evidence="2" id="KW-0547">Nucleotide-binding</keyword>
<dbReference type="RefSeq" id="WP_073075215.1">
    <property type="nucleotide sequence ID" value="NZ_MPPI01000067.1"/>
</dbReference>